<accession>A0A2P6QR79</accession>
<name>A0A2P6QR79_ROSCH</name>
<gene>
    <name evidence="1" type="ORF">RchiOBHm_Chr4g0394331</name>
</gene>
<sequence>MELILLVEHSKDLPQRNMSYLLELPIACRRSIRNITRSLDIKLYDKDVANHDC</sequence>
<evidence type="ECO:0000313" key="2">
    <source>
        <dbReference type="Proteomes" id="UP000238479"/>
    </source>
</evidence>
<organism evidence="1 2">
    <name type="scientific">Rosa chinensis</name>
    <name type="common">China rose</name>
    <dbReference type="NCBI Taxonomy" id="74649"/>
    <lineage>
        <taxon>Eukaryota</taxon>
        <taxon>Viridiplantae</taxon>
        <taxon>Streptophyta</taxon>
        <taxon>Embryophyta</taxon>
        <taxon>Tracheophyta</taxon>
        <taxon>Spermatophyta</taxon>
        <taxon>Magnoliopsida</taxon>
        <taxon>eudicotyledons</taxon>
        <taxon>Gunneridae</taxon>
        <taxon>Pentapetalae</taxon>
        <taxon>rosids</taxon>
        <taxon>fabids</taxon>
        <taxon>Rosales</taxon>
        <taxon>Rosaceae</taxon>
        <taxon>Rosoideae</taxon>
        <taxon>Rosoideae incertae sedis</taxon>
        <taxon>Rosa</taxon>
    </lineage>
</organism>
<keyword evidence="2" id="KW-1185">Reference proteome</keyword>
<protein>
    <submittedName>
        <fullName evidence="1">Uncharacterized protein</fullName>
    </submittedName>
</protein>
<dbReference type="Proteomes" id="UP000238479">
    <property type="component" value="Chromosome 4"/>
</dbReference>
<proteinExistence type="predicted"/>
<dbReference type="Gramene" id="PRQ36683">
    <property type="protein sequence ID" value="PRQ36683"/>
    <property type="gene ID" value="RchiOBHm_Chr4g0394331"/>
</dbReference>
<reference evidence="1 2" key="1">
    <citation type="journal article" date="2018" name="Nat. Genet.">
        <title>The Rosa genome provides new insights in the design of modern roses.</title>
        <authorList>
            <person name="Bendahmane M."/>
        </authorList>
    </citation>
    <scope>NUCLEOTIDE SEQUENCE [LARGE SCALE GENOMIC DNA]</scope>
    <source>
        <strain evidence="2">cv. Old Blush</strain>
    </source>
</reference>
<dbReference type="AlphaFoldDB" id="A0A2P6QR79"/>
<dbReference type="EMBL" id="PDCK01000042">
    <property type="protein sequence ID" value="PRQ36683.1"/>
    <property type="molecule type" value="Genomic_DNA"/>
</dbReference>
<evidence type="ECO:0000313" key="1">
    <source>
        <dbReference type="EMBL" id="PRQ36683.1"/>
    </source>
</evidence>
<comment type="caution">
    <text evidence="1">The sequence shown here is derived from an EMBL/GenBank/DDBJ whole genome shotgun (WGS) entry which is preliminary data.</text>
</comment>